<keyword evidence="2" id="KW-0227">DNA damage</keyword>
<keyword evidence="5" id="KW-1185">Reference proteome</keyword>
<dbReference type="Pfam" id="PF00817">
    <property type="entry name" value="IMS"/>
    <property type="match status" value="1"/>
</dbReference>
<evidence type="ECO:0000256" key="1">
    <source>
        <dbReference type="ARBA" id="ARBA00010945"/>
    </source>
</evidence>
<dbReference type="SUPFAM" id="SSF56672">
    <property type="entry name" value="DNA/RNA polymerases"/>
    <property type="match status" value="1"/>
</dbReference>
<dbReference type="Gene3D" id="3.40.1170.60">
    <property type="match status" value="1"/>
</dbReference>
<sequence>MGMTPLYVCVHVPEFAAQALIRLRPELMGKAVAVMAGVPPLEEVCSASPAAMKQGVAHGMTKAELESFHDIVVLRRSLLEEQHAKAALLDAVSAFTPRVEIQPARNAALDAVLDMTGSELIFGSAKQIVAKLDAVLKKFFFSAGIAASANQHTAVCLAPSSRKPSVVAPGEEAVVLHHLPLTALPLSQEQADKLELWGLKTLGDLAQLPETELVVRLGQQGKRLQLMAQGKHPHLMVPEEPEFTLSEYIAFDAPIELLDSLLFVLGPMLDQLIARAQNHALALASVTLTLALDGGERFERTLKPALPVAQRGATQAAAS</sequence>
<protein>
    <recommendedName>
        <fullName evidence="3">UmuC domain-containing protein</fullName>
    </recommendedName>
</protein>
<evidence type="ECO:0000313" key="5">
    <source>
        <dbReference type="Proteomes" id="UP001596391"/>
    </source>
</evidence>
<accession>A0ABW1Z9D6</accession>
<comment type="caution">
    <text evidence="4">The sequence shown here is derived from an EMBL/GenBank/DDBJ whole genome shotgun (WGS) entry which is preliminary data.</text>
</comment>
<name>A0ABW1Z9D6_9BACT</name>
<evidence type="ECO:0000259" key="3">
    <source>
        <dbReference type="Pfam" id="PF00817"/>
    </source>
</evidence>
<dbReference type="PANTHER" id="PTHR35369">
    <property type="entry name" value="BLR3025 PROTEIN-RELATED"/>
    <property type="match status" value="1"/>
</dbReference>
<dbReference type="InterPro" id="IPR050356">
    <property type="entry name" value="SulA_CellDiv_inhibitor"/>
</dbReference>
<comment type="similarity">
    <text evidence="1">Belongs to the DNA polymerase type-Y family.</text>
</comment>
<organism evidence="4 5">
    <name type="scientific">Granulicella cerasi</name>
    <dbReference type="NCBI Taxonomy" id="741063"/>
    <lineage>
        <taxon>Bacteria</taxon>
        <taxon>Pseudomonadati</taxon>
        <taxon>Acidobacteriota</taxon>
        <taxon>Terriglobia</taxon>
        <taxon>Terriglobales</taxon>
        <taxon>Acidobacteriaceae</taxon>
        <taxon>Granulicella</taxon>
    </lineage>
</organism>
<dbReference type="Gene3D" id="3.30.70.270">
    <property type="match status" value="1"/>
</dbReference>
<gene>
    <name evidence="4" type="ORF">ACFQBQ_08730</name>
</gene>
<dbReference type="InterPro" id="IPR043128">
    <property type="entry name" value="Rev_trsase/Diguanyl_cyclase"/>
</dbReference>
<dbReference type="EMBL" id="JBHSWI010000001">
    <property type="protein sequence ID" value="MFC6645663.1"/>
    <property type="molecule type" value="Genomic_DNA"/>
</dbReference>
<evidence type="ECO:0000313" key="4">
    <source>
        <dbReference type="EMBL" id="MFC6645663.1"/>
    </source>
</evidence>
<dbReference type="PANTHER" id="PTHR35369:SF2">
    <property type="entry name" value="BLR3025 PROTEIN"/>
    <property type="match status" value="1"/>
</dbReference>
<dbReference type="InterPro" id="IPR043502">
    <property type="entry name" value="DNA/RNA_pol_sf"/>
</dbReference>
<dbReference type="Gene3D" id="1.10.150.20">
    <property type="entry name" value="5' to 3' exonuclease, C-terminal subdomain"/>
    <property type="match status" value="1"/>
</dbReference>
<dbReference type="Proteomes" id="UP001596391">
    <property type="component" value="Unassembled WGS sequence"/>
</dbReference>
<dbReference type="RefSeq" id="WP_390234770.1">
    <property type="nucleotide sequence ID" value="NZ_JBHSWI010000001.1"/>
</dbReference>
<feature type="domain" description="UmuC" evidence="3">
    <location>
        <begin position="12"/>
        <end position="151"/>
    </location>
</feature>
<reference evidence="5" key="1">
    <citation type="journal article" date="2019" name="Int. J. Syst. Evol. Microbiol.">
        <title>The Global Catalogue of Microorganisms (GCM) 10K type strain sequencing project: providing services to taxonomists for standard genome sequencing and annotation.</title>
        <authorList>
            <consortium name="The Broad Institute Genomics Platform"/>
            <consortium name="The Broad Institute Genome Sequencing Center for Infectious Disease"/>
            <person name="Wu L."/>
            <person name="Ma J."/>
        </authorList>
    </citation>
    <scope>NUCLEOTIDE SEQUENCE [LARGE SCALE GENOMIC DNA]</scope>
    <source>
        <strain evidence="5">CGMCC 1.16026</strain>
    </source>
</reference>
<dbReference type="InterPro" id="IPR001126">
    <property type="entry name" value="UmuC"/>
</dbReference>
<proteinExistence type="inferred from homology"/>
<evidence type="ECO:0000256" key="2">
    <source>
        <dbReference type="ARBA" id="ARBA00022763"/>
    </source>
</evidence>